<keyword evidence="4" id="KW-0206">Cytoskeleton</keyword>
<comment type="caution">
    <text evidence="13">The sequence shown here is derived from an EMBL/GenBank/DDBJ whole genome shotgun (WGS) entry which is preliminary data.</text>
</comment>
<dbReference type="EMBL" id="CAJNOU010001707">
    <property type="protein sequence ID" value="CAF1242749.1"/>
    <property type="molecule type" value="Genomic_DNA"/>
</dbReference>
<dbReference type="SUPFAM" id="SSF54236">
    <property type="entry name" value="Ubiquitin-like"/>
    <property type="match status" value="1"/>
</dbReference>
<dbReference type="GO" id="GO:0043161">
    <property type="term" value="P:proteasome-mediated ubiquitin-dependent protein catabolic process"/>
    <property type="evidence" value="ECO:0007669"/>
    <property type="project" value="TreeGrafter"/>
</dbReference>
<feature type="region of interest" description="Disordered" evidence="11">
    <location>
        <begin position="1"/>
        <end position="36"/>
    </location>
</feature>
<comment type="subunit">
    <text evidence="6">Interacts with GNA12, GNA13, RND1, RND2 and RND3.</text>
</comment>
<evidence type="ECO:0000256" key="3">
    <source>
        <dbReference type="ARBA" id="ARBA00023054"/>
    </source>
</evidence>
<evidence type="ECO:0000256" key="5">
    <source>
        <dbReference type="ARBA" id="ARBA00059434"/>
    </source>
</evidence>
<gene>
    <name evidence="13" type="ORF">SEV965_LOCUS23311</name>
</gene>
<keyword evidence="2" id="KW-0963">Cytoplasm</keyword>
<organism evidence="13 14">
    <name type="scientific">Rotaria sordida</name>
    <dbReference type="NCBI Taxonomy" id="392033"/>
    <lineage>
        <taxon>Eukaryota</taxon>
        <taxon>Metazoa</taxon>
        <taxon>Spiralia</taxon>
        <taxon>Gnathifera</taxon>
        <taxon>Rotifera</taxon>
        <taxon>Eurotatoria</taxon>
        <taxon>Bdelloidea</taxon>
        <taxon>Philodinida</taxon>
        <taxon>Philodinidae</taxon>
        <taxon>Rotaria</taxon>
    </lineage>
</organism>
<evidence type="ECO:0000256" key="7">
    <source>
        <dbReference type="ARBA" id="ARBA00073759"/>
    </source>
</evidence>
<protein>
    <recommendedName>
        <fullName evidence="7">UBX domain-containing protein 11</fullName>
    </recommendedName>
    <alternativeName>
        <fullName evidence="9">Socius</fullName>
    </alternativeName>
    <alternativeName>
        <fullName evidence="8">UBX domain-containing protein 5</fullName>
    </alternativeName>
</protein>
<evidence type="ECO:0000259" key="12">
    <source>
        <dbReference type="PROSITE" id="PS51399"/>
    </source>
</evidence>
<evidence type="ECO:0000256" key="11">
    <source>
        <dbReference type="SAM" id="MobiDB-lite"/>
    </source>
</evidence>
<dbReference type="PROSITE" id="PS51399">
    <property type="entry name" value="SEP"/>
    <property type="match status" value="1"/>
</dbReference>
<dbReference type="GO" id="GO:0043130">
    <property type="term" value="F:ubiquitin binding"/>
    <property type="evidence" value="ECO:0007669"/>
    <property type="project" value="TreeGrafter"/>
</dbReference>
<evidence type="ECO:0000256" key="6">
    <source>
        <dbReference type="ARBA" id="ARBA00062345"/>
    </source>
</evidence>
<dbReference type="PANTHER" id="PTHR23333:SF4">
    <property type="entry name" value="UBX DOMAIN-CONTAINING PROTEIN 11"/>
    <property type="match status" value="1"/>
</dbReference>
<evidence type="ECO:0000256" key="10">
    <source>
        <dbReference type="SAM" id="Coils"/>
    </source>
</evidence>
<evidence type="ECO:0000313" key="14">
    <source>
        <dbReference type="Proteomes" id="UP000663889"/>
    </source>
</evidence>
<keyword evidence="3 10" id="KW-0175">Coiled coil</keyword>
<dbReference type="InterPro" id="IPR029071">
    <property type="entry name" value="Ubiquitin-like_domsf"/>
</dbReference>
<feature type="compositionally biased region" description="Basic and acidic residues" evidence="11">
    <location>
        <begin position="238"/>
        <end position="250"/>
    </location>
</feature>
<dbReference type="PANTHER" id="PTHR23333">
    <property type="entry name" value="UBX DOMAIN CONTAINING PROTEIN"/>
    <property type="match status" value="1"/>
</dbReference>
<evidence type="ECO:0000256" key="8">
    <source>
        <dbReference type="ARBA" id="ARBA00075811"/>
    </source>
</evidence>
<comment type="function">
    <text evidence="5">May be involved in the reorganization of actin cytoskeleton mediated by RND1, RND2 and RND3. Promotes RHOA activation mediated by GNA12 and GNA13.</text>
</comment>
<dbReference type="Gene3D" id="3.10.20.90">
    <property type="entry name" value="Phosphatidylinositol 3-kinase Catalytic Subunit, Chain A, domain 1"/>
    <property type="match status" value="1"/>
</dbReference>
<dbReference type="Gene3D" id="3.30.420.210">
    <property type="entry name" value="SEP domain"/>
    <property type="match status" value="1"/>
</dbReference>
<feature type="region of interest" description="Disordered" evidence="11">
    <location>
        <begin position="238"/>
        <end position="258"/>
    </location>
</feature>
<dbReference type="Proteomes" id="UP000663889">
    <property type="component" value="Unassembled WGS sequence"/>
</dbReference>
<dbReference type="GO" id="GO:0005856">
    <property type="term" value="C:cytoskeleton"/>
    <property type="evidence" value="ECO:0007669"/>
    <property type="project" value="UniProtKB-SubCell"/>
</dbReference>
<dbReference type="InterPro" id="IPR012989">
    <property type="entry name" value="SEP_domain"/>
</dbReference>
<evidence type="ECO:0000313" key="13">
    <source>
        <dbReference type="EMBL" id="CAF1242749.1"/>
    </source>
</evidence>
<dbReference type="AlphaFoldDB" id="A0A814ZG54"/>
<dbReference type="SUPFAM" id="SSF102848">
    <property type="entry name" value="NSFL1 (p97 ATPase) cofactor p47, SEP domain"/>
    <property type="match status" value="1"/>
</dbReference>
<accession>A0A814ZG54</accession>
<name>A0A814ZG54_9BILA</name>
<evidence type="ECO:0000256" key="9">
    <source>
        <dbReference type="ARBA" id="ARBA00081109"/>
    </source>
</evidence>
<comment type="subcellular location">
    <subcellularLocation>
        <location evidence="1">Cytoplasm</location>
        <location evidence="1">Cytoskeleton</location>
    </subcellularLocation>
</comment>
<reference evidence="13" key="1">
    <citation type="submission" date="2021-02" db="EMBL/GenBank/DDBJ databases">
        <authorList>
            <person name="Nowell W R."/>
        </authorList>
    </citation>
    <scope>NUCLEOTIDE SEQUENCE</scope>
</reference>
<evidence type="ECO:0000256" key="1">
    <source>
        <dbReference type="ARBA" id="ARBA00004245"/>
    </source>
</evidence>
<proteinExistence type="predicted"/>
<evidence type="ECO:0000256" key="4">
    <source>
        <dbReference type="ARBA" id="ARBA00023212"/>
    </source>
</evidence>
<dbReference type="InterPro" id="IPR036241">
    <property type="entry name" value="NSFL1C_SEP_dom_sf"/>
</dbReference>
<dbReference type="FunFam" id="3.30.420.210:FF:000003">
    <property type="entry name" value="UBX domain protein 11"/>
    <property type="match status" value="1"/>
</dbReference>
<sequence>MSSPFTSLNKYRKLPVSKNPITPSNNAPDDENTAPVSQTERLNVYRYSNEDAQLLNEVTSRMAADNIKTNRTMNDSRIRGPTDLDLLQLTMSRMQKAESDVRYLTSELKDKTQRIAVLEEKVHLYEKALRPTDLDLLQLTMSRMQKAESDVRYLTSELKDKTQRVAVLEEKVHLYEKALHNQHNESYKIETLEKKCIRLQSIIDRMEDLLIERGLEVIGELNEPDNVNILTFDEADRVEHHQQQQQEEHSSVPSTWRPEESIPKIFPIDFNTIIENIRELNVLAGENEVHFESQNNDNQRHISTLKRTEQINLILYANGIFLFNGPFRSFSESSTQLFIRDILDGYFPSELQKRFPDGVPFNVSDKRETYFTDERKQKAFQGEGYVLHDSRIVHNNQNTDSLPPIPQGAKIESNNQRPKIPMNQFLNRLPKTVIKNGQVIDIRQDIEQHLVGKQEPISRCESVMSECKTDVDNNIPFSTLRIRSHDGQQTYVIKMKTTCTIKDVKQIIAKKKKLLFDFDLFAMGTKLFFTDENQTLEQCGLIPNATLGIREIKRNIVKK</sequence>
<evidence type="ECO:0000256" key="2">
    <source>
        <dbReference type="ARBA" id="ARBA00022490"/>
    </source>
</evidence>
<dbReference type="Pfam" id="PF08059">
    <property type="entry name" value="SEP"/>
    <property type="match status" value="1"/>
</dbReference>
<feature type="coiled-coil region" evidence="10">
    <location>
        <begin position="94"/>
        <end position="209"/>
    </location>
</feature>
<dbReference type="SUPFAM" id="SSF57997">
    <property type="entry name" value="Tropomyosin"/>
    <property type="match status" value="1"/>
</dbReference>
<feature type="domain" description="SEP" evidence="12">
    <location>
        <begin position="308"/>
        <end position="372"/>
    </location>
</feature>